<evidence type="ECO:0000256" key="8">
    <source>
        <dbReference type="ARBA" id="ARBA00023136"/>
    </source>
</evidence>
<protein>
    <recommendedName>
        <fullName evidence="9">Protein translocase subunit SecE</fullName>
    </recommendedName>
</protein>
<keyword evidence="4 9" id="KW-0812">Transmembrane</keyword>
<dbReference type="PANTHER" id="PTHR33910">
    <property type="entry name" value="PROTEIN TRANSLOCASE SUBUNIT SECE"/>
    <property type="match status" value="1"/>
</dbReference>
<dbReference type="InterPro" id="IPR038379">
    <property type="entry name" value="SecE_sf"/>
</dbReference>
<dbReference type="InterPro" id="IPR001901">
    <property type="entry name" value="Translocase_SecE/Sec61-g"/>
</dbReference>
<dbReference type="Gene3D" id="1.20.5.1030">
    <property type="entry name" value="Preprotein translocase secy subunit"/>
    <property type="match status" value="1"/>
</dbReference>
<dbReference type="Pfam" id="PF00584">
    <property type="entry name" value="SecE"/>
    <property type="match status" value="1"/>
</dbReference>
<keyword evidence="7 9" id="KW-0811">Translocation</keyword>
<feature type="transmembrane region" description="Helical" evidence="9">
    <location>
        <begin position="88"/>
        <end position="109"/>
    </location>
</feature>
<reference evidence="11" key="1">
    <citation type="journal article" date="2019" name="Int. J. Syst. Evol. Microbiol.">
        <title>The Global Catalogue of Microorganisms (GCM) 10K type strain sequencing project: providing services to taxonomists for standard genome sequencing and annotation.</title>
        <authorList>
            <consortium name="The Broad Institute Genomics Platform"/>
            <consortium name="The Broad Institute Genome Sequencing Center for Infectious Disease"/>
            <person name="Wu L."/>
            <person name="Ma J."/>
        </authorList>
    </citation>
    <scope>NUCLEOTIDE SEQUENCE [LARGE SCALE GENOMIC DNA]</scope>
    <source>
        <strain evidence="11">CGMCC 1.10992</strain>
    </source>
</reference>
<dbReference type="RefSeq" id="WP_345341381.1">
    <property type="nucleotide sequence ID" value="NZ_BAABLI010000026.1"/>
</dbReference>
<proteinExistence type="inferred from homology"/>
<dbReference type="PRINTS" id="PR01650">
    <property type="entry name" value="SECETRNLCASE"/>
</dbReference>
<accession>A0ABW4XKD7</accession>
<comment type="subcellular location">
    <subcellularLocation>
        <location evidence="1">Membrane</location>
    </subcellularLocation>
</comment>
<dbReference type="Proteomes" id="UP001597380">
    <property type="component" value="Unassembled WGS sequence"/>
</dbReference>
<evidence type="ECO:0000256" key="1">
    <source>
        <dbReference type="ARBA" id="ARBA00004370"/>
    </source>
</evidence>
<evidence type="ECO:0000256" key="4">
    <source>
        <dbReference type="ARBA" id="ARBA00022692"/>
    </source>
</evidence>
<comment type="subunit">
    <text evidence="9">Component of the Sec protein translocase complex. Heterotrimer consisting of SecY, SecE and SecG subunits. The heterotrimers can form oligomers, although 1 heterotrimer is thought to be able to translocate proteins. Interacts with the ribosome. Interacts with SecDF, and other proteins may be involved. Interacts with SecA.</text>
</comment>
<name>A0ABW4XKD7_9GAMM</name>
<dbReference type="NCBIfam" id="TIGR00964">
    <property type="entry name" value="secE_bact"/>
    <property type="match status" value="1"/>
</dbReference>
<evidence type="ECO:0000256" key="2">
    <source>
        <dbReference type="ARBA" id="ARBA00022448"/>
    </source>
</evidence>
<comment type="similarity">
    <text evidence="9">Belongs to the SecE/SEC61-gamma family.</text>
</comment>
<gene>
    <name evidence="9 10" type="primary">secE</name>
    <name evidence="10" type="ORF">ACFSJ3_01995</name>
</gene>
<evidence type="ECO:0000256" key="3">
    <source>
        <dbReference type="ARBA" id="ARBA00022475"/>
    </source>
</evidence>
<keyword evidence="2 9" id="KW-0813">Transport</keyword>
<organism evidence="10 11">
    <name type="scientific">Corallincola platygyrae</name>
    <dbReference type="NCBI Taxonomy" id="1193278"/>
    <lineage>
        <taxon>Bacteria</taxon>
        <taxon>Pseudomonadati</taxon>
        <taxon>Pseudomonadota</taxon>
        <taxon>Gammaproteobacteria</taxon>
        <taxon>Alteromonadales</taxon>
        <taxon>Psychromonadaceae</taxon>
        <taxon>Corallincola</taxon>
    </lineage>
</organism>
<keyword evidence="8 9" id="KW-0472">Membrane</keyword>
<dbReference type="PANTHER" id="PTHR33910:SF1">
    <property type="entry name" value="PROTEIN TRANSLOCASE SUBUNIT SECE"/>
    <property type="match status" value="1"/>
</dbReference>
<evidence type="ECO:0000313" key="11">
    <source>
        <dbReference type="Proteomes" id="UP001597380"/>
    </source>
</evidence>
<comment type="function">
    <text evidence="9">Essential subunit of the Sec protein translocation channel SecYEG. Clamps together the 2 halves of SecY. May contact the channel plug during translocation.</text>
</comment>
<dbReference type="EMBL" id="JBHUHT010000006">
    <property type="protein sequence ID" value="MFD2094738.1"/>
    <property type="molecule type" value="Genomic_DNA"/>
</dbReference>
<keyword evidence="5 9" id="KW-0653">Protein transport</keyword>
<comment type="caution">
    <text evidence="10">The sequence shown here is derived from an EMBL/GenBank/DDBJ whole genome shotgun (WGS) entry which is preliminary data.</text>
</comment>
<keyword evidence="3 9" id="KW-1003">Cell membrane</keyword>
<dbReference type="NCBIfam" id="NF004372">
    <property type="entry name" value="PRK05740.1-2"/>
    <property type="match status" value="1"/>
</dbReference>
<dbReference type="HAMAP" id="MF_00422">
    <property type="entry name" value="SecE"/>
    <property type="match status" value="1"/>
</dbReference>
<dbReference type="InterPro" id="IPR005807">
    <property type="entry name" value="SecE_bac"/>
</dbReference>
<evidence type="ECO:0000313" key="10">
    <source>
        <dbReference type="EMBL" id="MFD2094738.1"/>
    </source>
</evidence>
<evidence type="ECO:0000256" key="5">
    <source>
        <dbReference type="ARBA" id="ARBA00022927"/>
    </source>
</evidence>
<sequence length="125" mass="13404">MNANTETQSSGLDSVKWLVVFAILIAAVVGNYFFAEQSVLVRAGAVVVAVAVAALIALQTEKGRNALVFAKESRVEVKKVVWPTRQEAVHTTLIVFAAVVVMSLVLWGLDGIMVRLVAFFTGVSI</sequence>
<feature type="transmembrane region" description="Helical" evidence="9">
    <location>
        <begin position="39"/>
        <end position="58"/>
    </location>
</feature>
<keyword evidence="6 9" id="KW-1133">Transmembrane helix</keyword>
<evidence type="ECO:0000256" key="9">
    <source>
        <dbReference type="HAMAP-Rule" id="MF_00422"/>
    </source>
</evidence>
<feature type="transmembrane region" description="Helical" evidence="9">
    <location>
        <begin position="15"/>
        <end position="34"/>
    </location>
</feature>
<keyword evidence="11" id="KW-1185">Reference proteome</keyword>
<evidence type="ECO:0000256" key="6">
    <source>
        <dbReference type="ARBA" id="ARBA00022989"/>
    </source>
</evidence>
<comment type="caution">
    <text evidence="9">Lacks conserved residue(s) required for the propagation of feature annotation.</text>
</comment>
<evidence type="ECO:0000256" key="7">
    <source>
        <dbReference type="ARBA" id="ARBA00023010"/>
    </source>
</evidence>